<gene>
    <name evidence="2" type="ORF">AsFPU1_1105</name>
</gene>
<name>A0A401IEQ5_APHSA</name>
<protein>
    <recommendedName>
        <fullName evidence="1">DUF6788 domain-containing protein</fullName>
    </recommendedName>
</protein>
<sequence>MRFSVNGKYVKPVTRKGNYEIVKENDNSYLLDMGTTKEWFPKILCKPVYWCVDCKHLDGTYCQLHDFERPYQYEHICEDLELKNISPKSTKPTSWNPAHFGDIPFESEPNGQLTIFQEVVDEPPDPDDYPCFEAYEEAWNDCEIREQQNSTKTFREQEIHTDVFREQEIREQQNSTKTFREQEIHTDVFREQEIREQPDSDRALKCSLTPSQKIVDKANSKGLKGTFDLKKIGKNYYWYIRFREQGILRSVYLGKAKPEITKQLL</sequence>
<dbReference type="RefSeq" id="WP_124978510.1">
    <property type="nucleotide sequence ID" value="NZ_BDQK01000003.1"/>
</dbReference>
<reference evidence="3" key="1">
    <citation type="submission" date="2017-05" db="EMBL/GenBank/DDBJ databases">
        <title>Physiological properties and genetic analysis related to exopolysaccharide production of fresh-water unicellular cyanobacterium Aphanothece sacrum, Suizenji Nori, that has been cultured as a food source in Japan.</title>
        <authorList>
            <person name="Kanesaki Y."/>
            <person name="Yoshikawa S."/>
            <person name="Ohki K."/>
        </authorList>
    </citation>
    <scope>NUCLEOTIDE SEQUENCE [LARGE SCALE GENOMIC DNA]</scope>
    <source>
        <strain evidence="3">FPU1</strain>
    </source>
</reference>
<comment type="caution">
    <text evidence="2">The sequence shown here is derived from an EMBL/GenBank/DDBJ whole genome shotgun (WGS) entry which is preliminary data.</text>
</comment>
<feature type="domain" description="DUF6788" evidence="1">
    <location>
        <begin position="223"/>
        <end position="260"/>
    </location>
</feature>
<dbReference type="AlphaFoldDB" id="A0A401IEQ5"/>
<evidence type="ECO:0000313" key="3">
    <source>
        <dbReference type="Proteomes" id="UP000287247"/>
    </source>
</evidence>
<accession>A0A401IEQ5</accession>
<dbReference type="EMBL" id="BDQK01000003">
    <property type="protein sequence ID" value="GBF79706.1"/>
    <property type="molecule type" value="Genomic_DNA"/>
</dbReference>
<dbReference type="Pfam" id="PF20586">
    <property type="entry name" value="DUF6788"/>
    <property type="match status" value="1"/>
</dbReference>
<organism evidence="2 3">
    <name type="scientific">Aphanothece sacrum FPU1</name>
    <dbReference type="NCBI Taxonomy" id="1920663"/>
    <lineage>
        <taxon>Bacteria</taxon>
        <taxon>Bacillati</taxon>
        <taxon>Cyanobacteriota</taxon>
        <taxon>Cyanophyceae</taxon>
        <taxon>Oscillatoriophycideae</taxon>
        <taxon>Chroococcales</taxon>
        <taxon>Aphanothecaceae</taxon>
        <taxon>Aphanothece</taxon>
    </lineage>
</organism>
<keyword evidence="3" id="KW-1185">Reference proteome</keyword>
<proteinExistence type="predicted"/>
<evidence type="ECO:0000313" key="2">
    <source>
        <dbReference type="EMBL" id="GBF79706.1"/>
    </source>
</evidence>
<dbReference type="Proteomes" id="UP000287247">
    <property type="component" value="Unassembled WGS sequence"/>
</dbReference>
<evidence type="ECO:0000259" key="1">
    <source>
        <dbReference type="Pfam" id="PF20586"/>
    </source>
</evidence>
<dbReference type="InterPro" id="IPR046738">
    <property type="entry name" value="DUF6788"/>
</dbReference>